<name>A0A8H6YHF6_9AGAR</name>
<feature type="transmembrane region" description="Helical" evidence="1">
    <location>
        <begin position="249"/>
        <end position="269"/>
    </location>
</feature>
<keyword evidence="4" id="KW-1185">Reference proteome</keyword>
<evidence type="ECO:0000256" key="1">
    <source>
        <dbReference type="SAM" id="Phobius"/>
    </source>
</evidence>
<dbReference type="AlphaFoldDB" id="A0A8H6YHF6"/>
<reference evidence="3" key="1">
    <citation type="submission" date="2020-05" db="EMBL/GenBank/DDBJ databases">
        <title>Mycena genomes resolve the evolution of fungal bioluminescence.</title>
        <authorList>
            <person name="Tsai I.J."/>
        </authorList>
    </citation>
    <scope>NUCLEOTIDE SEQUENCE</scope>
    <source>
        <strain evidence="3">160909Yilan</strain>
    </source>
</reference>
<keyword evidence="2" id="KW-0732">Signal</keyword>
<sequence>MTICYLFVLAILVLGGISPFKRNIAIEEELLSRITEQTPISGFYGPGSWWAWLITLGMTHGHMGAQLLMAGKVSEEWDYDLMGASGYIIAAAIDLILKSRAIAQLGDAASESPLLPALLCAERVVSFGTGSSLFTIATGLGLIRGPSGRRRAGIAAIPLCFAFVASWFALRAHQAIFRTTPVIWCRLHDGKPRYQEFNPTNGADFLGSLIEMMRTILSIYTSRIYWVLVGIVGAMTTVVALLETEKSAAFRLIAFAIGVLPSAALLPLITAGILLVLWIFTWAGLWVLLWILLYVFALFPRMGWFPLTKISVTDMDQLAGLLGVGFIAAFRSGERIFKAL</sequence>
<evidence type="ECO:0000256" key="2">
    <source>
        <dbReference type="SAM" id="SignalP"/>
    </source>
</evidence>
<feature type="chain" id="PRO_5034380228" evidence="2">
    <location>
        <begin position="16"/>
        <end position="340"/>
    </location>
</feature>
<organism evidence="3 4">
    <name type="scientific">Mycena sanguinolenta</name>
    <dbReference type="NCBI Taxonomy" id="230812"/>
    <lineage>
        <taxon>Eukaryota</taxon>
        <taxon>Fungi</taxon>
        <taxon>Dikarya</taxon>
        <taxon>Basidiomycota</taxon>
        <taxon>Agaricomycotina</taxon>
        <taxon>Agaricomycetes</taxon>
        <taxon>Agaricomycetidae</taxon>
        <taxon>Agaricales</taxon>
        <taxon>Marasmiineae</taxon>
        <taxon>Mycenaceae</taxon>
        <taxon>Mycena</taxon>
    </lineage>
</organism>
<feature type="transmembrane region" description="Helical" evidence="1">
    <location>
        <begin position="275"/>
        <end position="299"/>
    </location>
</feature>
<keyword evidence="1" id="KW-0472">Membrane</keyword>
<feature type="transmembrane region" description="Helical" evidence="1">
    <location>
        <begin position="224"/>
        <end position="242"/>
    </location>
</feature>
<evidence type="ECO:0000313" key="3">
    <source>
        <dbReference type="EMBL" id="KAF7358627.1"/>
    </source>
</evidence>
<accession>A0A8H6YHF6</accession>
<dbReference type="EMBL" id="JACAZH010000009">
    <property type="protein sequence ID" value="KAF7358627.1"/>
    <property type="molecule type" value="Genomic_DNA"/>
</dbReference>
<evidence type="ECO:0000313" key="4">
    <source>
        <dbReference type="Proteomes" id="UP000623467"/>
    </source>
</evidence>
<proteinExistence type="predicted"/>
<gene>
    <name evidence="3" type="ORF">MSAN_01201400</name>
</gene>
<keyword evidence="1" id="KW-0812">Transmembrane</keyword>
<dbReference type="Proteomes" id="UP000623467">
    <property type="component" value="Unassembled WGS sequence"/>
</dbReference>
<feature type="signal peptide" evidence="2">
    <location>
        <begin position="1"/>
        <end position="15"/>
    </location>
</feature>
<comment type="caution">
    <text evidence="3">The sequence shown here is derived from an EMBL/GenBank/DDBJ whole genome shotgun (WGS) entry which is preliminary data.</text>
</comment>
<keyword evidence="1" id="KW-1133">Transmembrane helix</keyword>
<protein>
    <submittedName>
        <fullName evidence="3">Uncharacterized protein</fullName>
    </submittedName>
</protein>
<feature type="transmembrane region" description="Helical" evidence="1">
    <location>
        <begin position="152"/>
        <end position="170"/>
    </location>
</feature>
<dbReference type="OrthoDB" id="3550824at2759"/>